<evidence type="ECO:0000256" key="2">
    <source>
        <dbReference type="ARBA" id="ARBA00022763"/>
    </source>
</evidence>
<comment type="caution">
    <text evidence="5">The sequence shown here is derived from an EMBL/GenBank/DDBJ whole genome shotgun (WGS) entry which is preliminary data.</text>
</comment>
<feature type="region of interest" description="Disordered" evidence="3">
    <location>
        <begin position="418"/>
        <end position="454"/>
    </location>
</feature>
<keyword evidence="2" id="KW-0227">DNA damage</keyword>
<dbReference type="PANTHER" id="PTHR35369:SF2">
    <property type="entry name" value="BLR3025 PROTEIN"/>
    <property type="match status" value="1"/>
</dbReference>
<evidence type="ECO:0000259" key="4">
    <source>
        <dbReference type="PROSITE" id="PS50173"/>
    </source>
</evidence>
<keyword evidence="6" id="KW-1185">Reference proteome</keyword>
<dbReference type="Pfam" id="PF00817">
    <property type="entry name" value="IMS"/>
    <property type="match status" value="1"/>
</dbReference>
<gene>
    <name evidence="5" type="ORF">ACFQY0_16605</name>
</gene>
<dbReference type="EMBL" id="JBHTBS010000010">
    <property type="protein sequence ID" value="MFC7338819.1"/>
    <property type="molecule type" value="Genomic_DNA"/>
</dbReference>
<protein>
    <submittedName>
        <fullName evidence="5">Y-family DNA polymerase</fullName>
    </submittedName>
</protein>
<dbReference type="InterPro" id="IPR050356">
    <property type="entry name" value="SulA_CellDiv_inhibitor"/>
</dbReference>
<dbReference type="Gene3D" id="3.40.1170.60">
    <property type="match status" value="1"/>
</dbReference>
<proteinExistence type="inferred from homology"/>
<comment type="similarity">
    <text evidence="1">Belongs to the DNA polymerase type-Y family.</text>
</comment>
<dbReference type="RefSeq" id="WP_379714688.1">
    <property type="nucleotide sequence ID" value="NZ_JBHTBS010000010.1"/>
</dbReference>
<dbReference type="CDD" id="cd03468">
    <property type="entry name" value="PolY_like"/>
    <property type="match status" value="1"/>
</dbReference>
<dbReference type="PANTHER" id="PTHR35369">
    <property type="entry name" value="BLR3025 PROTEIN-RELATED"/>
    <property type="match status" value="1"/>
</dbReference>
<evidence type="ECO:0000313" key="5">
    <source>
        <dbReference type="EMBL" id="MFC7338819.1"/>
    </source>
</evidence>
<dbReference type="PROSITE" id="PS50173">
    <property type="entry name" value="UMUC"/>
    <property type="match status" value="1"/>
</dbReference>
<sequence>MYLTLHLPSLPLEALLRHQPEKRRFPCAVAATEKSQHSVPILALNRRAAAFHLEPGFSITRALARCPRLLVLPRDPEAEAHALRDLLQLAESLTPDFELTTPDTLTLDLSLHPQFQISNFKSPIEALGLPAHLASGPTPDLAHLFSLSPSTSDSLVFRGPHSRWSHGSHSSFPSQNVPQEVFHNLPLHLARHLPHLELENGTLEISNMWGLHSLGDLARLPRQDLAERLGPAIAQLHDILHVKHHRPLRLIHPIESFVSSIHLEHPIESSQALLFLIRKYLQNILNRLNSRYLKANQIHVSLKLSNESLKQIAIDLPEPSAALETLLAPLQSRLESLQLSAPIESLELSLTPSESSSGQHQLFGHSIRQPHRLADTLIRLSALLGDAQIGFPVPHFTHRPDSFHLASAHRLFGSAGLQPASQAQLPPSRRKATQTNTDHCPLITDHPRASGPPLSRFRPPLEIAVAFDPPARGHPQPLALLTGPHRGRILKSHGPFPISGHWWSPSESWQQLEWDIELETHHLLRLSHTPPDLWHLQGHYF</sequence>
<dbReference type="InterPro" id="IPR043502">
    <property type="entry name" value="DNA/RNA_pol_sf"/>
</dbReference>
<accession>A0ABW2L8S5</accession>
<dbReference type="InterPro" id="IPR001126">
    <property type="entry name" value="UmuC"/>
</dbReference>
<dbReference type="Gene3D" id="3.30.70.270">
    <property type="match status" value="1"/>
</dbReference>
<evidence type="ECO:0000256" key="3">
    <source>
        <dbReference type="SAM" id="MobiDB-lite"/>
    </source>
</evidence>
<dbReference type="Proteomes" id="UP001596472">
    <property type="component" value="Unassembled WGS sequence"/>
</dbReference>
<dbReference type="InterPro" id="IPR043128">
    <property type="entry name" value="Rev_trsase/Diguanyl_cyclase"/>
</dbReference>
<name>A0ABW2L8S5_9BACT</name>
<organism evidence="5 6">
    <name type="scientific">Haloferula chungangensis</name>
    <dbReference type="NCBI Taxonomy" id="1048331"/>
    <lineage>
        <taxon>Bacteria</taxon>
        <taxon>Pseudomonadati</taxon>
        <taxon>Verrucomicrobiota</taxon>
        <taxon>Verrucomicrobiia</taxon>
        <taxon>Verrucomicrobiales</taxon>
        <taxon>Verrucomicrobiaceae</taxon>
        <taxon>Haloferula</taxon>
    </lineage>
</organism>
<evidence type="ECO:0000313" key="6">
    <source>
        <dbReference type="Proteomes" id="UP001596472"/>
    </source>
</evidence>
<reference evidence="6" key="1">
    <citation type="journal article" date="2019" name="Int. J. Syst. Evol. Microbiol.">
        <title>The Global Catalogue of Microorganisms (GCM) 10K type strain sequencing project: providing services to taxonomists for standard genome sequencing and annotation.</title>
        <authorList>
            <consortium name="The Broad Institute Genomics Platform"/>
            <consortium name="The Broad Institute Genome Sequencing Center for Infectious Disease"/>
            <person name="Wu L."/>
            <person name="Ma J."/>
        </authorList>
    </citation>
    <scope>NUCLEOTIDE SEQUENCE [LARGE SCALE GENOMIC DNA]</scope>
    <source>
        <strain evidence="6">CGMCC 4.1467</strain>
    </source>
</reference>
<evidence type="ECO:0000256" key="1">
    <source>
        <dbReference type="ARBA" id="ARBA00010945"/>
    </source>
</evidence>
<feature type="domain" description="UmuC" evidence="4">
    <location>
        <begin position="13"/>
        <end position="110"/>
    </location>
</feature>
<dbReference type="SUPFAM" id="SSF56672">
    <property type="entry name" value="DNA/RNA polymerases"/>
    <property type="match status" value="1"/>
</dbReference>